<dbReference type="Proteomes" id="UP000249066">
    <property type="component" value="Unassembled WGS sequence"/>
</dbReference>
<feature type="domain" description="Ice-binding protein C-terminal" evidence="2">
    <location>
        <begin position="198"/>
        <end position="221"/>
    </location>
</feature>
<dbReference type="NCBIfam" id="NF035944">
    <property type="entry name" value="PEPxxWA-CTERM"/>
    <property type="match status" value="1"/>
</dbReference>
<dbReference type="AlphaFoldDB" id="A0A2W5AA50"/>
<proteinExistence type="predicted"/>
<feature type="signal peptide" evidence="1">
    <location>
        <begin position="1"/>
        <end position="21"/>
    </location>
</feature>
<evidence type="ECO:0000256" key="1">
    <source>
        <dbReference type="SAM" id="SignalP"/>
    </source>
</evidence>
<name>A0A2W5AA50_9SPHN</name>
<gene>
    <name evidence="3" type="ORF">DI623_02980</name>
</gene>
<feature type="chain" id="PRO_5016154768" description="Ice-binding protein C-terminal domain-containing protein" evidence="1">
    <location>
        <begin position="22"/>
        <end position="232"/>
    </location>
</feature>
<accession>A0A2W5AA50</accession>
<dbReference type="EMBL" id="QFNN01000008">
    <property type="protein sequence ID" value="PZO91500.1"/>
    <property type="molecule type" value="Genomic_DNA"/>
</dbReference>
<evidence type="ECO:0000313" key="4">
    <source>
        <dbReference type="Proteomes" id="UP000249066"/>
    </source>
</evidence>
<evidence type="ECO:0000313" key="3">
    <source>
        <dbReference type="EMBL" id="PZO91500.1"/>
    </source>
</evidence>
<comment type="caution">
    <text evidence="3">The sequence shown here is derived from an EMBL/GenBank/DDBJ whole genome shotgun (WGS) entry which is preliminary data.</text>
</comment>
<keyword evidence="1" id="KW-0732">Signal</keyword>
<protein>
    <recommendedName>
        <fullName evidence="2">Ice-binding protein C-terminal domain-containing protein</fullName>
    </recommendedName>
</protein>
<dbReference type="NCBIfam" id="TIGR02595">
    <property type="entry name" value="PEP_CTERM"/>
    <property type="match status" value="1"/>
</dbReference>
<dbReference type="InterPro" id="IPR013424">
    <property type="entry name" value="Ice-binding_C"/>
</dbReference>
<organism evidence="3 4">
    <name type="scientific">Sphingomonas sanxanigenens</name>
    <dbReference type="NCBI Taxonomy" id="397260"/>
    <lineage>
        <taxon>Bacteria</taxon>
        <taxon>Pseudomonadati</taxon>
        <taxon>Pseudomonadota</taxon>
        <taxon>Alphaproteobacteria</taxon>
        <taxon>Sphingomonadales</taxon>
        <taxon>Sphingomonadaceae</taxon>
        <taxon>Sphingomonas</taxon>
    </lineage>
</organism>
<sequence>MHNSIFGMVALAILAPTPAKSASLDYQFSHEVGFSGQIGGAKGWEIRDAVPLFDSALGQLLSATLEAKITYTFSLDWDATAATRGAIYTYGDYQAIIYQDPTLEPMVNTGLTSINAPVAMAGTSGRWDGVQSYELSYTLTDAAQLAKLTGLGFYDQILFSHINMFAENDIVDGPASTDVGANMKVDYTLRFAYVNAGVPEPATWAMLLIGFAASGVAIRRRSGSPSAQPIVR</sequence>
<reference evidence="3 4" key="1">
    <citation type="submission" date="2017-08" db="EMBL/GenBank/DDBJ databases">
        <title>Infants hospitalized years apart are colonized by the same room-sourced microbial strains.</title>
        <authorList>
            <person name="Brooks B."/>
            <person name="Olm M.R."/>
            <person name="Firek B.A."/>
            <person name="Baker R."/>
            <person name="Thomas B.C."/>
            <person name="Morowitz M.J."/>
            <person name="Banfield J.F."/>
        </authorList>
    </citation>
    <scope>NUCLEOTIDE SEQUENCE [LARGE SCALE GENOMIC DNA]</scope>
    <source>
        <strain evidence="3">S2_018_000_R2_101</strain>
    </source>
</reference>
<dbReference type="Pfam" id="PF07589">
    <property type="entry name" value="PEP-CTERM"/>
    <property type="match status" value="1"/>
</dbReference>
<evidence type="ECO:0000259" key="2">
    <source>
        <dbReference type="Pfam" id="PF07589"/>
    </source>
</evidence>